<evidence type="ECO:0000313" key="4">
    <source>
        <dbReference type="Proteomes" id="UP000002499"/>
    </source>
</evidence>
<dbReference type="GO" id="GO:0003682">
    <property type="term" value="F:chromatin binding"/>
    <property type="evidence" value="ECO:0007669"/>
    <property type="project" value="TreeGrafter"/>
</dbReference>
<feature type="compositionally biased region" description="Low complexity" evidence="1">
    <location>
        <begin position="348"/>
        <end position="361"/>
    </location>
</feature>
<dbReference type="InterPro" id="IPR009057">
    <property type="entry name" value="Homeodomain-like_sf"/>
</dbReference>
<dbReference type="EMBL" id="GL698568">
    <property type="protein sequence ID" value="EFY85712.1"/>
    <property type="molecule type" value="Genomic_DNA"/>
</dbReference>
<dbReference type="PANTHER" id="PTHR12374:SF21">
    <property type="entry name" value="SWIRM DOMAIN-CONTAINING PROTEIN FUN19-RELATED"/>
    <property type="match status" value="1"/>
</dbReference>
<dbReference type="PROSITE" id="PS50934">
    <property type="entry name" value="SWIRM"/>
    <property type="match status" value="1"/>
</dbReference>
<dbReference type="KEGG" id="maw:19252562"/>
<gene>
    <name evidence="3" type="ORF">MAC_08251</name>
</gene>
<keyword evidence="4" id="KW-1185">Reference proteome</keyword>
<organism evidence="4">
    <name type="scientific">Metarhizium acridum (strain CQMa 102)</name>
    <dbReference type="NCBI Taxonomy" id="655827"/>
    <lineage>
        <taxon>Eukaryota</taxon>
        <taxon>Fungi</taxon>
        <taxon>Dikarya</taxon>
        <taxon>Ascomycota</taxon>
        <taxon>Pezizomycotina</taxon>
        <taxon>Sordariomycetes</taxon>
        <taxon>Hypocreomycetidae</taxon>
        <taxon>Hypocreales</taxon>
        <taxon>Clavicipitaceae</taxon>
        <taxon>Metarhizium</taxon>
    </lineage>
</organism>
<dbReference type="GO" id="GO:0006357">
    <property type="term" value="P:regulation of transcription by RNA polymerase II"/>
    <property type="evidence" value="ECO:0007669"/>
    <property type="project" value="TreeGrafter"/>
</dbReference>
<name>E9EEF3_METAQ</name>
<feature type="compositionally biased region" description="Low complexity" evidence="1">
    <location>
        <begin position="28"/>
        <end position="67"/>
    </location>
</feature>
<dbReference type="Gene3D" id="1.10.10.10">
    <property type="entry name" value="Winged helix-like DNA-binding domain superfamily/Winged helix DNA-binding domain"/>
    <property type="match status" value="1"/>
</dbReference>
<feature type="domain" description="SWIRM" evidence="2">
    <location>
        <begin position="401"/>
        <end position="498"/>
    </location>
</feature>
<reference evidence="3 4" key="1">
    <citation type="journal article" date="2011" name="PLoS Genet.">
        <title>Genome sequencing and comparative transcriptomics of the model entomopathogenic fungi Metarhizium anisopliae and M. acridum.</title>
        <authorList>
            <person name="Gao Q."/>
            <person name="Jin K."/>
            <person name="Ying S.H."/>
            <person name="Zhang Y."/>
            <person name="Xiao G."/>
            <person name="Shang Y."/>
            <person name="Duan Z."/>
            <person name="Hu X."/>
            <person name="Xie X.Q."/>
            <person name="Zhou G."/>
            <person name="Peng G."/>
            <person name="Luo Z."/>
            <person name="Huang W."/>
            <person name="Wang B."/>
            <person name="Fang W."/>
            <person name="Wang S."/>
            <person name="Zhong Y."/>
            <person name="Ma L.J."/>
            <person name="St Leger R.J."/>
            <person name="Zhao G.P."/>
            <person name="Pei Y."/>
            <person name="Feng M.G."/>
            <person name="Xia Y."/>
            <person name="Wang C."/>
        </authorList>
    </citation>
    <scope>NUCLEOTIDE SEQUENCE [LARGE SCALE GENOMIC DNA]</scope>
    <source>
        <strain evidence="3 4">CQMa 102</strain>
    </source>
</reference>
<feature type="region of interest" description="Disordered" evidence="1">
    <location>
        <begin position="321"/>
        <end position="389"/>
    </location>
</feature>
<dbReference type="GO" id="GO:0070210">
    <property type="term" value="C:Rpd3L-Expanded complex"/>
    <property type="evidence" value="ECO:0007669"/>
    <property type="project" value="TreeGrafter"/>
</dbReference>
<dbReference type="GO" id="GO:0003713">
    <property type="term" value="F:transcription coactivator activity"/>
    <property type="evidence" value="ECO:0007669"/>
    <property type="project" value="TreeGrafter"/>
</dbReference>
<dbReference type="InterPro" id="IPR036388">
    <property type="entry name" value="WH-like_DNA-bd_sf"/>
</dbReference>
<dbReference type="OrthoDB" id="5598695at2759"/>
<feature type="compositionally biased region" description="Polar residues" evidence="1">
    <location>
        <begin position="1"/>
        <end position="15"/>
    </location>
</feature>
<dbReference type="Proteomes" id="UP000002499">
    <property type="component" value="Unassembled WGS sequence"/>
</dbReference>
<feature type="compositionally biased region" description="Pro residues" evidence="1">
    <location>
        <begin position="127"/>
        <end position="142"/>
    </location>
</feature>
<dbReference type="FunFam" id="1.10.10.10:FF:000087">
    <property type="entry name" value="Transcriptional adapter 2"/>
    <property type="match status" value="1"/>
</dbReference>
<dbReference type="GO" id="GO:0006338">
    <property type="term" value="P:chromatin remodeling"/>
    <property type="evidence" value="ECO:0007669"/>
    <property type="project" value="TreeGrafter"/>
</dbReference>
<feature type="compositionally biased region" description="Low complexity" evidence="1">
    <location>
        <begin position="195"/>
        <end position="205"/>
    </location>
</feature>
<dbReference type="PANTHER" id="PTHR12374">
    <property type="entry name" value="TRANSCRIPTIONAL ADAPTOR 2 ADA2 -RELATED"/>
    <property type="match status" value="1"/>
</dbReference>
<dbReference type="STRING" id="655827.E9EEF3"/>
<sequence length="498" mass="54892">MADKPTTSQAHTSTTFDKDKQPAVTTTQSSSFSLTDLASSTSSSPSIFFPFQRRFSNPPMASNSPSADKAHSSMAPPPPPMESKKFDITSLMSPPDVVLDSFHHGNSVLNKSGGANGKQSSSQQPLPMSPAPTRSPPPPPPMESKKFDITSLMSPPDVVLDSFHHGNSVLNKSGGANGKQSSSQQPLPMSPPISPYSKPISTTSTLPVTPHSQAIKDPVLYPTDEHAPASPPQPPLFAPAELEHQRIVDEHVRARSQSIFSGVTPPKREDYELVLTFRSQVMTHFTTNRKGWLRKERALLEADRRAGAQRYHAIMPAKPIAAKPPRSQRTDRISKPHATPRPIRTNATTVGTTPVRPVGRTSATPEPSRRVVAPNREDKDFNSLPDYCPPLNSLPNRSNSLKVDWKGQPIDLSSDPHASLLHPDELLLAGNLRLDCATYLTSKRRIFERRLQCLRTGKEFRKTDAQQACKIDVNKASKLWTAFEKVGWLEQSWVRRFL</sequence>
<dbReference type="HOGENOM" id="CLU_042442_1_0_1"/>
<dbReference type="InterPro" id="IPR007526">
    <property type="entry name" value="SWIRM"/>
</dbReference>
<proteinExistence type="predicted"/>
<dbReference type="Pfam" id="PF04433">
    <property type="entry name" value="SWIRM"/>
    <property type="match status" value="1"/>
</dbReference>
<evidence type="ECO:0000313" key="3">
    <source>
        <dbReference type="EMBL" id="EFY85712.1"/>
    </source>
</evidence>
<dbReference type="GeneID" id="19252562"/>
<dbReference type="SUPFAM" id="SSF46689">
    <property type="entry name" value="Homeodomain-like"/>
    <property type="match status" value="1"/>
</dbReference>
<feature type="region of interest" description="Disordered" evidence="1">
    <location>
        <begin position="1"/>
        <end position="210"/>
    </location>
</feature>
<evidence type="ECO:0000259" key="2">
    <source>
        <dbReference type="PROSITE" id="PS50934"/>
    </source>
</evidence>
<evidence type="ECO:0000256" key="1">
    <source>
        <dbReference type="SAM" id="MobiDB-lite"/>
    </source>
</evidence>
<protein>
    <submittedName>
        <fullName evidence="3">SWIRM domain-containing protein</fullName>
    </submittedName>
</protein>
<dbReference type="InParanoid" id="E9EEF3"/>
<accession>E9EEF3</accession>
<dbReference type="AlphaFoldDB" id="E9EEF3"/>
<dbReference type="eggNOG" id="ENOG502R6VN">
    <property type="taxonomic scope" value="Eukaryota"/>
</dbReference>